<dbReference type="Proteomes" id="UP000679008">
    <property type="component" value="Unassembled WGS sequence"/>
</dbReference>
<evidence type="ECO:0000313" key="1">
    <source>
        <dbReference type="EMBL" id="MBQ0907466.1"/>
    </source>
</evidence>
<name>A0ABS5D0D1_9FLAO</name>
<dbReference type="EMBL" id="JAGPXB010000001">
    <property type="protein sequence ID" value="MBQ0907466.1"/>
    <property type="molecule type" value="Genomic_DNA"/>
</dbReference>
<accession>A0ABS5D0D1</accession>
<protein>
    <submittedName>
        <fullName evidence="1">Uncharacterized protein</fullName>
    </submittedName>
</protein>
<gene>
    <name evidence="1" type="ORF">KBJ98_01990</name>
</gene>
<keyword evidence="2" id="KW-1185">Reference proteome</keyword>
<reference evidence="1 2" key="1">
    <citation type="submission" date="2021-04" db="EMBL/GenBank/DDBJ databases">
        <title>Description of novel Flavobacterium sp. F-328.</title>
        <authorList>
            <person name="Saticioglu I.B."/>
        </authorList>
    </citation>
    <scope>NUCLEOTIDE SEQUENCE [LARGE SCALE GENOMIC DNA]</scope>
    <source>
        <strain evidence="1 2">F-328</strain>
    </source>
</reference>
<proteinExistence type="predicted"/>
<dbReference type="RefSeq" id="WP_210788012.1">
    <property type="nucleotide sequence ID" value="NZ_JAGPXB010000001.1"/>
</dbReference>
<organism evidence="1 2">
    <name type="scientific">Flavobacterium erciyesense</name>
    <dbReference type="NCBI Taxonomy" id="2825842"/>
    <lineage>
        <taxon>Bacteria</taxon>
        <taxon>Pseudomonadati</taxon>
        <taxon>Bacteroidota</taxon>
        <taxon>Flavobacteriia</taxon>
        <taxon>Flavobacteriales</taxon>
        <taxon>Flavobacteriaceae</taxon>
        <taxon>Flavobacterium</taxon>
    </lineage>
</organism>
<sequence>MSLIKIIANNYELEIVRETLTITKENNSFSNDFKVSRSDFPFLIVENSKTKKAIGSRDITSFNKPKVVPVVVEELNERYYGQLQIISYLPGFRKVTLRYATQLLEITEKPIAAFMPSISVIPNENNPVPYTQESELLLEGASSFNQFAKNQITKSYPEVKFNFPKMYWRNKFGTELKADDEWFGYLGFVNFFDDDLNFVSNTYTIASEVVTTSNGNVPSPQLYLLSPLFYALQSLGWRMVGDFVESEFIQKIILLSSKDNLCKTNVYAAPTQLNFSNPLVWEAIQVAYAGRGPQYTTYRTKIQFTLTQDKSFILNWKFKITDATTDLPGQIKTYARLDITGSGGGTRGGGNATTYDRYGDRILLFSNTMNGNNLVFQGTHEFKGVAGDVVTITFGNLHKTPPVEYSLSLYNNDGKKVFYQFHPTIDLGRFCPDWTFGTYLNELKKLFNLKITIDDTTKKLALNFNEAIIQSSEKVVLKKSFLIKSHEHTQFDAFHLKFENDEDKSVWVTRAGSQLFSKQESSFVNTIESKFKFVPRNGLSSVLSDDLESKSGVGLMIYDSDFAPHTSESFNEQKLQIEGDKGICNTFWKNFLKFRLNAEPIEIVGYFTEIELSKIQKTERIYIDHQDFFVSVLEYSETEKNNFEVLMKLESVNF</sequence>
<evidence type="ECO:0000313" key="2">
    <source>
        <dbReference type="Proteomes" id="UP000679008"/>
    </source>
</evidence>
<comment type="caution">
    <text evidence="1">The sequence shown here is derived from an EMBL/GenBank/DDBJ whole genome shotgun (WGS) entry which is preliminary data.</text>
</comment>